<dbReference type="Proteomes" id="UP001163321">
    <property type="component" value="Chromosome 5"/>
</dbReference>
<comment type="caution">
    <text evidence="1">The sequence shown here is derived from an EMBL/GenBank/DDBJ whole genome shotgun (WGS) entry which is preliminary data.</text>
</comment>
<gene>
    <name evidence="1" type="ORF">PsorP6_009561</name>
</gene>
<evidence type="ECO:0000313" key="1">
    <source>
        <dbReference type="EMBL" id="KAI9911409.1"/>
    </source>
</evidence>
<name>A0ACC0VY59_9STRA</name>
<evidence type="ECO:0000313" key="2">
    <source>
        <dbReference type="Proteomes" id="UP001163321"/>
    </source>
</evidence>
<sequence length="142" mass="15608">MLVKTIVNDIPKRNKSCHRCGECGHFKAQGTAVIDGVLGPGVVGNGNDVKDNNNSVPGRCQQRSNFLKVKKGKGTEVDFFLDDVLYVEDAEGGLPSMSCALSSHNKTDKNKLSVCQNIGFWHLKQTLVLRMLRVGKKFLAYL</sequence>
<dbReference type="EMBL" id="CM047584">
    <property type="protein sequence ID" value="KAI9911409.1"/>
    <property type="molecule type" value="Genomic_DNA"/>
</dbReference>
<organism evidence="1 2">
    <name type="scientific">Peronosclerospora sorghi</name>
    <dbReference type="NCBI Taxonomy" id="230839"/>
    <lineage>
        <taxon>Eukaryota</taxon>
        <taxon>Sar</taxon>
        <taxon>Stramenopiles</taxon>
        <taxon>Oomycota</taxon>
        <taxon>Peronosporomycetes</taxon>
        <taxon>Peronosporales</taxon>
        <taxon>Peronosporaceae</taxon>
        <taxon>Peronosclerospora</taxon>
    </lineage>
</organism>
<accession>A0ACC0VY59</accession>
<protein>
    <submittedName>
        <fullName evidence="1">Uncharacterized protein</fullName>
    </submittedName>
</protein>
<keyword evidence="2" id="KW-1185">Reference proteome</keyword>
<reference evidence="1 2" key="1">
    <citation type="journal article" date="2022" name="bioRxiv">
        <title>The genome of the oomycete Peronosclerospora sorghi, a cosmopolitan pathogen of maize and sorghum, is inflated with dispersed pseudogenes.</title>
        <authorList>
            <person name="Fletcher K."/>
            <person name="Martin F."/>
            <person name="Isakeit T."/>
            <person name="Cavanaugh K."/>
            <person name="Magill C."/>
            <person name="Michelmore R."/>
        </authorList>
    </citation>
    <scope>NUCLEOTIDE SEQUENCE [LARGE SCALE GENOMIC DNA]</scope>
    <source>
        <strain evidence="1">P6</strain>
    </source>
</reference>
<proteinExistence type="predicted"/>